<accession>A0A841JQV0</accession>
<dbReference type="EMBL" id="JACHEK010000003">
    <property type="protein sequence ID" value="MBB6143706.1"/>
    <property type="molecule type" value="Genomic_DNA"/>
</dbReference>
<keyword evidence="6" id="KW-0540">Nuclease</keyword>
<sequence length="152" mass="17119">MRKHIHIVTDGSAIGNPGPGGWAAILSSGRSRWHISGAVQRTTASEMELTAAIEALKSIEIGSRVTLCSDSEYLIRGMRHLAEHWRSQGWRNSRGQLLRDTALWQDLLLLRARHTIDWRWVQGHNGHPIQTQADALAYTEARRQWVALRLAA</sequence>
<name>A0A841JQV0_9BACT</name>
<evidence type="ECO:0000256" key="9">
    <source>
        <dbReference type="ARBA" id="ARBA00022801"/>
    </source>
</evidence>
<dbReference type="InterPro" id="IPR012337">
    <property type="entry name" value="RNaseH-like_sf"/>
</dbReference>
<keyword evidence="13" id="KW-1185">Reference proteome</keyword>
<dbReference type="SUPFAM" id="SSF53098">
    <property type="entry name" value="Ribonuclease H-like"/>
    <property type="match status" value="1"/>
</dbReference>
<dbReference type="Gene3D" id="3.30.420.10">
    <property type="entry name" value="Ribonuclease H-like superfamily/Ribonuclease H"/>
    <property type="match status" value="1"/>
</dbReference>
<comment type="cofactor">
    <cofactor evidence="2">
        <name>Mg(2+)</name>
        <dbReference type="ChEBI" id="CHEBI:18420"/>
    </cofactor>
</comment>
<dbReference type="AlphaFoldDB" id="A0A841JQV0"/>
<dbReference type="PANTHER" id="PTHR10642:SF26">
    <property type="entry name" value="RIBONUCLEASE H1"/>
    <property type="match status" value="1"/>
</dbReference>
<evidence type="ECO:0000256" key="3">
    <source>
        <dbReference type="ARBA" id="ARBA00005300"/>
    </source>
</evidence>
<organism evidence="12 13">
    <name type="scientific">Silvibacterium bohemicum</name>
    <dbReference type="NCBI Taxonomy" id="1577686"/>
    <lineage>
        <taxon>Bacteria</taxon>
        <taxon>Pseudomonadati</taxon>
        <taxon>Acidobacteriota</taxon>
        <taxon>Terriglobia</taxon>
        <taxon>Terriglobales</taxon>
        <taxon>Acidobacteriaceae</taxon>
        <taxon>Silvibacterium</taxon>
    </lineage>
</organism>
<dbReference type="GO" id="GO:0043137">
    <property type="term" value="P:DNA replication, removal of RNA primer"/>
    <property type="evidence" value="ECO:0007669"/>
    <property type="project" value="TreeGrafter"/>
</dbReference>
<dbReference type="GO" id="GO:0046872">
    <property type="term" value="F:metal ion binding"/>
    <property type="evidence" value="ECO:0007669"/>
    <property type="project" value="UniProtKB-KW"/>
</dbReference>
<evidence type="ECO:0000256" key="6">
    <source>
        <dbReference type="ARBA" id="ARBA00022722"/>
    </source>
</evidence>
<keyword evidence="9 12" id="KW-0378">Hydrolase</keyword>
<evidence type="ECO:0000256" key="8">
    <source>
        <dbReference type="ARBA" id="ARBA00022759"/>
    </source>
</evidence>
<evidence type="ECO:0000256" key="10">
    <source>
        <dbReference type="ARBA" id="ARBA00022842"/>
    </source>
</evidence>
<dbReference type="RefSeq" id="WP_050058696.1">
    <property type="nucleotide sequence ID" value="NZ_JACHEK010000003.1"/>
</dbReference>
<dbReference type="PANTHER" id="PTHR10642">
    <property type="entry name" value="RIBONUCLEASE H1"/>
    <property type="match status" value="1"/>
</dbReference>
<evidence type="ECO:0000313" key="12">
    <source>
        <dbReference type="EMBL" id="MBB6143706.1"/>
    </source>
</evidence>
<dbReference type="InterPro" id="IPR036397">
    <property type="entry name" value="RNaseH_sf"/>
</dbReference>
<dbReference type="InterPro" id="IPR022892">
    <property type="entry name" value="RNaseHI"/>
</dbReference>
<dbReference type="GO" id="GO:0004523">
    <property type="term" value="F:RNA-DNA hybrid ribonuclease activity"/>
    <property type="evidence" value="ECO:0007669"/>
    <property type="project" value="UniProtKB-EC"/>
</dbReference>
<keyword evidence="10" id="KW-0460">Magnesium</keyword>
<evidence type="ECO:0000256" key="7">
    <source>
        <dbReference type="ARBA" id="ARBA00022723"/>
    </source>
</evidence>
<dbReference type="GO" id="GO:0003676">
    <property type="term" value="F:nucleic acid binding"/>
    <property type="evidence" value="ECO:0007669"/>
    <property type="project" value="InterPro"/>
</dbReference>
<dbReference type="EC" id="3.1.26.4" evidence="5"/>
<keyword evidence="8" id="KW-0255">Endonuclease</keyword>
<evidence type="ECO:0000256" key="4">
    <source>
        <dbReference type="ARBA" id="ARBA00011245"/>
    </source>
</evidence>
<reference evidence="12 13" key="1">
    <citation type="submission" date="2020-08" db="EMBL/GenBank/DDBJ databases">
        <title>Genomic Encyclopedia of Type Strains, Phase IV (KMG-IV): sequencing the most valuable type-strain genomes for metagenomic binning, comparative biology and taxonomic classification.</title>
        <authorList>
            <person name="Goeker M."/>
        </authorList>
    </citation>
    <scope>NUCLEOTIDE SEQUENCE [LARGE SCALE GENOMIC DNA]</scope>
    <source>
        <strain evidence="12 13">DSM 103733</strain>
    </source>
</reference>
<gene>
    <name evidence="12" type="ORF">HNQ77_001655</name>
</gene>
<proteinExistence type="inferred from homology"/>
<dbReference type="Pfam" id="PF00075">
    <property type="entry name" value="RNase_H"/>
    <property type="match status" value="1"/>
</dbReference>
<evidence type="ECO:0000259" key="11">
    <source>
        <dbReference type="PROSITE" id="PS50879"/>
    </source>
</evidence>
<keyword evidence="7" id="KW-0479">Metal-binding</keyword>
<comment type="subunit">
    <text evidence="4">Monomer.</text>
</comment>
<dbReference type="PROSITE" id="PS50879">
    <property type="entry name" value="RNASE_H_1"/>
    <property type="match status" value="1"/>
</dbReference>
<evidence type="ECO:0000256" key="5">
    <source>
        <dbReference type="ARBA" id="ARBA00012180"/>
    </source>
</evidence>
<feature type="domain" description="RNase H type-1" evidence="11">
    <location>
        <begin position="1"/>
        <end position="142"/>
    </location>
</feature>
<comment type="catalytic activity">
    <reaction evidence="1">
        <text>Endonucleolytic cleavage to 5'-phosphomonoester.</text>
        <dbReference type="EC" id="3.1.26.4"/>
    </reaction>
</comment>
<comment type="similarity">
    <text evidence="3">Belongs to the RNase H family.</text>
</comment>
<evidence type="ECO:0000313" key="13">
    <source>
        <dbReference type="Proteomes" id="UP000538666"/>
    </source>
</evidence>
<evidence type="ECO:0000256" key="1">
    <source>
        <dbReference type="ARBA" id="ARBA00000077"/>
    </source>
</evidence>
<dbReference type="Proteomes" id="UP000538666">
    <property type="component" value="Unassembled WGS sequence"/>
</dbReference>
<dbReference type="CDD" id="cd09278">
    <property type="entry name" value="RNase_HI_prokaryote_like"/>
    <property type="match status" value="1"/>
</dbReference>
<protein>
    <recommendedName>
        <fullName evidence="5">ribonuclease H</fullName>
        <ecNumber evidence="5">3.1.26.4</ecNumber>
    </recommendedName>
</protein>
<dbReference type="InterPro" id="IPR002156">
    <property type="entry name" value="RNaseH_domain"/>
</dbReference>
<dbReference type="OrthoDB" id="7845843at2"/>
<evidence type="ECO:0000256" key="2">
    <source>
        <dbReference type="ARBA" id="ARBA00001946"/>
    </source>
</evidence>
<comment type="caution">
    <text evidence="12">The sequence shown here is derived from an EMBL/GenBank/DDBJ whole genome shotgun (WGS) entry which is preliminary data.</text>
</comment>
<dbReference type="InterPro" id="IPR050092">
    <property type="entry name" value="RNase_H"/>
</dbReference>